<evidence type="ECO:0000256" key="10">
    <source>
        <dbReference type="ARBA" id="ARBA00022839"/>
    </source>
</evidence>
<dbReference type="InterPro" id="IPR018320">
    <property type="entry name" value="DNA_polymerase_1"/>
</dbReference>
<evidence type="ECO:0000256" key="8">
    <source>
        <dbReference type="ARBA" id="ARBA00022763"/>
    </source>
</evidence>
<dbReference type="GO" id="GO:0003677">
    <property type="term" value="F:DNA binding"/>
    <property type="evidence" value="ECO:0007669"/>
    <property type="project" value="UniProtKB-UniRule"/>
</dbReference>
<evidence type="ECO:0000256" key="15">
    <source>
        <dbReference type="NCBIfam" id="TIGR00593"/>
    </source>
</evidence>
<dbReference type="Proteomes" id="UP000317835">
    <property type="component" value="Chromosome"/>
</dbReference>
<evidence type="ECO:0000256" key="1">
    <source>
        <dbReference type="ARBA" id="ARBA00007705"/>
    </source>
</evidence>
<keyword evidence="21" id="KW-1185">Reference proteome</keyword>
<dbReference type="SMART" id="SM00475">
    <property type="entry name" value="53EXOc"/>
    <property type="match status" value="1"/>
</dbReference>
<dbReference type="InterPro" id="IPR020045">
    <property type="entry name" value="DNA_polI_H3TH"/>
</dbReference>
<dbReference type="Pfam" id="PF01612">
    <property type="entry name" value="DNA_pol_A_exo1"/>
    <property type="match status" value="1"/>
</dbReference>
<dbReference type="CDD" id="cd09859">
    <property type="entry name" value="PIN_53EXO"/>
    <property type="match status" value="1"/>
</dbReference>
<dbReference type="CDD" id="cd09898">
    <property type="entry name" value="H3TH_53EXO"/>
    <property type="match status" value="1"/>
</dbReference>
<dbReference type="InterPro" id="IPR002421">
    <property type="entry name" value="5-3_exonuclease"/>
</dbReference>
<feature type="domain" description="3'-5' exonuclease" evidence="17">
    <location>
        <begin position="300"/>
        <end position="485"/>
    </location>
</feature>
<dbReference type="SUPFAM" id="SSF47807">
    <property type="entry name" value="5' to 3' exonuclease, C-terminal subdomain"/>
    <property type="match status" value="1"/>
</dbReference>
<comment type="catalytic activity">
    <reaction evidence="14 16">
        <text>DNA(n) + a 2'-deoxyribonucleoside 5'-triphosphate = DNA(n+1) + diphosphate</text>
        <dbReference type="Rhea" id="RHEA:22508"/>
        <dbReference type="Rhea" id="RHEA-COMP:17339"/>
        <dbReference type="Rhea" id="RHEA-COMP:17340"/>
        <dbReference type="ChEBI" id="CHEBI:33019"/>
        <dbReference type="ChEBI" id="CHEBI:61560"/>
        <dbReference type="ChEBI" id="CHEBI:173112"/>
        <dbReference type="EC" id="2.7.7.7"/>
    </reaction>
</comment>
<keyword evidence="10 16" id="KW-0269">Exonuclease</keyword>
<dbReference type="InterPro" id="IPR020046">
    <property type="entry name" value="5-3_exonucl_a-hlix_arch_N"/>
</dbReference>
<feature type="domain" description="5'-3' exonuclease" evidence="18">
    <location>
        <begin position="3"/>
        <end position="260"/>
    </location>
</feature>
<dbReference type="GO" id="GO:0008409">
    <property type="term" value="F:5'-3' exonuclease activity"/>
    <property type="evidence" value="ECO:0007669"/>
    <property type="project" value="UniProtKB-UniRule"/>
</dbReference>
<protein>
    <recommendedName>
        <fullName evidence="3 15">DNA polymerase I</fullName>
        <ecNumber evidence="2 15">2.7.7.7</ecNumber>
    </recommendedName>
</protein>
<comment type="similarity">
    <text evidence="1 16">Belongs to the DNA polymerase type-A family.</text>
</comment>
<dbReference type="Pfam" id="PF00476">
    <property type="entry name" value="DNA_pol_A"/>
    <property type="match status" value="1"/>
</dbReference>
<dbReference type="SUPFAM" id="SSF56672">
    <property type="entry name" value="DNA/RNA polymerases"/>
    <property type="match status" value="1"/>
</dbReference>
<dbReference type="Gene3D" id="3.30.70.370">
    <property type="match status" value="1"/>
</dbReference>
<dbReference type="NCBIfam" id="NF004397">
    <property type="entry name" value="PRK05755.1"/>
    <property type="match status" value="1"/>
</dbReference>
<dbReference type="PANTHER" id="PTHR10133:SF27">
    <property type="entry name" value="DNA POLYMERASE NU"/>
    <property type="match status" value="1"/>
</dbReference>
<evidence type="ECO:0000256" key="7">
    <source>
        <dbReference type="ARBA" id="ARBA00022722"/>
    </source>
</evidence>
<dbReference type="EC" id="2.7.7.7" evidence="2 15"/>
<dbReference type="GO" id="GO:0003887">
    <property type="term" value="F:DNA-directed DNA polymerase activity"/>
    <property type="evidence" value="ECO:0007669"/>
    <property type="project" value="UniProtKB-UniRule"/>
</dbReference>
<keyword evidence="5 16" id="KW-0548">Nucleotidyltransferase</keyword>
<dbReference type="KEGG" id="tpla:ElP_09420"/>
<evidence type="ECO:0000259" key="19">
    <source>
        <dbReference type="SMART" id="SM00482"/>
    </source>
</evidence>
<keyword evidence="6 16" id="KW-0235">DNA replication</keyword>
<dbReference type="OrthoDB" id="9806424at2"/>
<evidence type="ECO:0000256" key="5">
    <source>
        <dbReference type="ARBA" id="ARBA00022695"/>
    </source>
</evidence>
<keyword evidence="11 16" id="KW-0239">DNA-directed DNA polymerase</keyword>
<comment type="function">
    <text evidence="16">In addition to polymerase activity, this DNA polymerase exhibits 3'-5' and 5'-3' exonuclease activity.</text>
</comment>
<sequence>MNDRPSLYLLDAYSIIYQVFHAIPQMTGPAGQPTNAAFGIFRDVLNLLRDRQPHSVAAAFDGAGRVFRSDLFEDYKANRAAMPDDLQPQIPVIRRVFEGFRIPVLEFKGAEADDVIATVSRLGVERGMDVYICTSDKDARQLLGDHVFIYNLRKQAVLDAAGLKSDWDITPEQVVDLLSLTGDAVDNVPGVPGIGTKTAAQLLNQFGSLNALLDNVAKVSGAKRKENLYTHADTARRARELIALRTDLPIAFDWDDLRRGGIDHAALKSLCVECGFHRFLDELGADDAKPPEDVWPVDRYQAVDTPEKFDAFLDRLRARARFSFDTETTALDPLRAELVGMSFSWEAGEAYYLPVRGPEGSTTLDERATIEALRPILADPGREIVGQNLKYDMLVLGRLGVELSPSITDTMVLSYLLESGERNHNLDELSRRLLDHTMIPISSLIGKGKNQTTIDTVAVDRVTAYAGEDADAAWRLDAILGPRVREEGLWDLYAELERPLIPVLARMEATGVAVDVPRLRQLSAEFAGRLEAIKGEIYEHAGREFNIGSAPQLRQVLFDELKLKPTKKTPGGEPSTDAEVLEALSNAHPLPRLIVQHRQLDKLKGTYLDALPGLVHPDGRIHASFNQVVAATGRLSSSDPNLQNIPVRTEDGRQIRQAFVAGEPGWSLLTADYSQIELRILAHYSKDPELVRAFAEDRDIHAVVASRIFGVPEAEVTRDQRRMAKTVNFGVIYGLSAFGLSGRLGISQADASEFIDAYFRQYEGVDRFITETLERAKAAGRVGTILGRRRAIDGIKNTTGRVRNLAERTAVNTAIQGSAADLIKRAMLQVDRRLRGGGSRARMLLQIHDELVFEAPPDELPELASMVREAMTTALTLDVPLRVDLAAGPNWLDVSPMT</sequence>
<evidence type="ECO:0000256" key="16">
    <source>
        <dbReference type="RuleBase" id="RU004460"/>
    </source>
</evidence>
<evidence type="ECO:0000259" key="18">
    <source>
        <dbReference type="SMART" id="SM00475"/>
    </source>
</evidence>
<evidence type="ECO:0000259" key="17">
    <source>
        <dbReference type="SMART" id="SM00474"/>
    </source>
</evidence>
<name>A0A518GWY2_9BACT</name>
<evidence type="ECO:0000256" key="14">
    <source>
        <dbReference type="ARBA" id="ARBA00049244"/>
    </source>
</evidence>
<dbReference type="SUPFAM" id="SSF53098">
    <property type="entry name" value="Ribonuclease H-like"/>
    <property type="match status" value="1"/>
</dbReference>
<evidence type="ECO:0000256" key="3">
    <source>
        <dbReference type="ARBA" id="ARBA00020311"/>
    </source>
</evidence>
<dbReference type="GO" id="GO:0008408">
    <property type="term" value="F:3'-5' exonuclease activity"/>
    <property type="evidence" value="ECO:0007669"/>
    <property type="project" value="UniProtKB-UniRule"/>
</dbReference>
<keyword evidence="7" id="KW-0540">Nuclease</keyword>
<dbReference type="AlphaFoldDB" id="A0A518GWY2"/>
<evidence type="ECO:0000256" key="6">
    <source>
        <dbReference type="ARBA" id="ARBA00022705"/>
    </source>
</evidence>
<dbReference type="InterPro" id="IPR019760">
    <property type="entry name" value="DNA-dir_DNA_pol_A_CS"/>
</dbReference>
<reference evidence="20 21" key="1">
    <citation type="submission" date="2019-02" db="EMBL/GenBank/DDBJ databases">
        <title>Deep-cultivation of Planctomycetes and their phenomic and genomic characterization uncovers novel biology.</title>
        <authorList>
            <person name="Wiegand S."/>
            <person name="Jogler M."/>
            <person name="Boedeker C."/>
            <person name="Pinto D."/>
            <person name="Vollmers J."/>
            <person name="Rivas-Marin E."/>
            <person name="Kohn T."/>
            <person name="Peeters S.H."/>
            <person name="Heuer A."/>
            <person name="Rast P."/>
            <person name="Oberbeckmann S."/>
            <person name="Bunk B."/>
            <person name="Jeske O."/>
            <person name="Meyerdierks A."/>
            <person name="Storesund J.E."/>
            <person name="Kallscheuer N."/>
            <person name="Luecker S."/>
            <person name="Lage O.M."/>
            <person name="Pohl T."/>
            <person name="Merkel B.J."/>
            <person name="Hornburger P."/>
            <person name="Mueller R.-W."/>
            <person name="Bruemmer F."/>
            <person name="Labrenz M."/>
            <person name="Spormann A.M."/>
            <person name="Op den Camp H."/>
            <person name="Overmann J."/>
            <person name="Amann R."/>
            <person name="Jetten M.S.M."/>
            <person name="Mascher T."/>
            <person name="Medema M.H."/>
            <person name="Devos D.P."/>
            <person name="Kaster A.-K."/>
            <person name="Ovreas L."/>
            <person name="Rohde M."/>
            <person name="Galperin M.Y."/>
            <person name="Jogler C."/>
        </authorList>
    </citation>
    <scope>NUCLEOTIDE SEQUENCE [LARGE SCALE GENOMIC DNA]</scope>
    <source>
        <strain evidence="20 21">ElP</strain>
    </source>
</reference>
<evidence type="ECO:0000256" key="13">
    <source>
        <dbReference type="ARBA" id="ARBA00023204"/>
    </source>
</evidence>
<keyword evidence="9 16" id="KW-0378">Hydrolase</keyword>
<keyword evidence="4 16" id="KW-0808">Transferase</keyword>
<dbReference type="Gene3D" id="3.30.420.10">
    <property type="entry name" value="Ribonuclease H-like superfamily/Ribonuclease H"/>
    <property type="match status" value="1"/>
</dbReference>
<dbReference type="Gene3D" id="1.20.1060.10">
    <property type="entry name" value="Taq DNA Polymerase, Chain T, domain 4"/>
    <property type="match status" value="1"/>
</dbReference>
<accession>A0A518GWY2</accession>
<keyword evidence="12 16" id="KW-0238">DNA-binding</keyword>
<dbReference type="FunFam" id="1.10.150.20:FF:000003">
    <property type="entry name" value="DNA polymerase I"/>
    <property type="match status" value="1"/>
</dbReference>
<dbReference type="InterPro" id="IPR008918">
    <property type="entry name" value="HhH2"/>
</dbReference>
<dbReference type="CDD" id="cd08637">
    <property type="entry name" value="DNA_pol_A_pol_I_C"/>
    <property type="match status" value="1"/>
</dbReference>
<evidence type="ECO:0000256" key="12">
    <source>
        <dbReference type="ARBA" id="ARBA00023125"/>
    </source>
</evidence>
<dbReference type="GO" id="GO:0006302">
    <property type="term" value="P:double-strand break repair"/>
    <property type="evidence" value="ECO:0007669"/>
    <property type="project" value="TreeGrafter"/>
</dbReference>
<keyword evidence="8 16" id="KW-0227">DNA damage</keyword>
<dbReference type="CDD" id="cd06139">
    <property type="entry name" value="DNA_polA_I_Ecoli_like_exo"/>
    <property type="match status" value="1"/>
</dbReference>
<evidence type="ECO:0000256" key="11">
    <source>
        <dbReference type="ARBA" id="ARBA00022932"/>
    </source>
</evidence>
<dbReference type="FunFam" id="1.20.1060.10:FF:000001">
    <property type="entry name" value="DNA polymerase I"/>
    <property type="match status" value="1"/>
</dbReference>
<dbReference type="SMART" id="SM00474">
    <property type="entry name" value="35EXOc"/>
    <property type="match status" value="1"/>
</dbReference>
<dbReference type="SMART" id="SM00482">
    <property type="entry name" value="POLAc"/>
    <property type="match status" value="1"/>
</dbReference>
<dbReference type="Pfam" id="PF01367">
    <property type="entry name" value="5_3_exonuc"/>
    <property type="match status" value="1"/>
</dbReference>
<proteinExistence type="inferred from homology"/>
<dbReference type="NCBIfam" id="TIGR00593">
    <property type="entry name" value="pola"/>
    <property type="match status" value="1"/>
</dbReference>
<dbReference type="InterPro" id="IPR002298">
    <property type="entry name" value="DNA_polymerase_A"/>
</dbReference>
<dbReference type="PANTHER" id="PTHR10133">
    <property type="entry name" value="DNA POLYMERASE I"/>
    <property type="match status" value="1"/>
</dbReference>
<dbReference type="InterPro" id="IPR043502">
    <property type="entry name" value="DNA/RNA_pol_sf"/>
</dbReference>
<dbReference type="Gene3D" id="1.10.150.20">
    <property type="entry name" value="5' to 3' exonuclease, C-terminal subdomain"/>
    <property type="match status" value="2"/>
</dbReference>
<dbReference type="PROSITE" id="PS00447">
    <property type="entry name" value="DNA_POLYMERASE_A"/>
    <property type="match status" value="1"/>
</dbReference>
<dbReference type="InterPro" id="IPR012337">
    <property type="entry name" value="RNaseH-like_sf"/>
</dbReference>
<dbReference type="GO" id="GO:0006261">
    <property type="term" value="P:DNA-templated DNA replication"/>
    <property type="evidence" value="ECO:0007669"/>
    <property type="project" value="UniProtKB-UniRule"/>
</dbReference>
<feature type="domain" description="DNA-directed DNA polymerase family A palm" evidence="19">
    <location>
        <begin position="652"/>
        <end position="859"/>
    </location>
</feature>
<dbReference type="EMBL" id="CP036426">
    <property type="protein sequence ID" value="QDV33100.1"/>
    <property type="molecule type" value="Genomic_DNA"/>
</dbReference>
<gene>
    <name evidence="20" type="primary">polA_1</name>
    <name evidence="16" type="synonym">polA</name>
    <name evidence="20" type="ORF">ElP_09420</name>
</gene>
<dbReference type="InterPro" id="IPR002562">
    <property type="entry name" value="3'-5'_exonuclease_dom"/>
</dbReference>
<organism evidence="20 21">
    <name type="scientific">Tautonia plasticadhaerens</name>
    <dbReference type="NCBI Taxonomy" id="2527974"/>
    <lineage>
        <taxon>Bacteria</taxon>
        <taxon>Pseudomonadati</taxon>
        <taxon>Planctomycetota</taxon>
        <taxon>Planctomycetia</taxon>
        <taxon>Isosphaerales</taxon>
        <taxon>Isosphaeraceae</taxon>
        <taxon>Tautonia</taxon>
    </lineage>
</organism>
<dbReference type="Pfam" id="PF02739">
    <property type="entry name" value="5_3_exonuc_N"/>
    <property type="match status" value="1"/>
</dbReference>
<dbReference type="RefSeq" id="WP_145267516.1">
    <property type="nucleotide sequence ID" value="NZ_CP036426.1"/>
</dbReference>
<dbReference type="PRINTS" id="PR00868">
    <property type="entry name" value="DNAPOLI"/>
</dbReference>
<dbReference type="InterPro" id="IPR029060">
    <property type="entry name" value="PIN-like_dom_sf"/>
</dbReference>
<dbReference type="SMART" id="SM00279">
    <property type="entry name" value="HhH2"/>
    <property type="match status" value="1"/>
</dbReference>
<evidence type="ECO:0000256" key="2">
    <source>
        <dbReference type="ARBA" id="ARBA00012417"/>
    </source>
</evidence>
<evidence type="ECO:0000256" key="9">
    <source>
        <dbReference type="ARBA" id="ARBA00022801"/>
    </source>
</evidence>
<keyword evidence="13 16" id="KW-0234">DNA repair</keyword>
<evidence type="ECO:0000313" key="20">
    <source>
        <dbReference type="EMBL" id="QDV33100.1"/>
    </source>
</evidence>
<evidence type="ECO:0000256" key="4">
    <source>
        <dbReference type="ARBA" id="ARBA00022679"/>
    </source>
</evidence>
<dbReference type="InterPro" id="IPR001098">
    <property type="entry name" value="DNA-dir_DNA_pol_A_palm_dom"/>
</dbReference>
<dbReference type="InterPro" id="IPR036279">
    <property type="entry name" value="5-3_exonuclease_C_sf"/>
</dbReference>
<dbReference type="Gene3D" id="3.40.50.1010">
    <property type="entry name" value="5'-nuclease"/>
    <property type="match status" value="1"/>
</dbReference>
<dbReference type="SUPFAM" id="SSF88723">
    <property type="entry name" value="PIN domain-like"/>
    <property type="match status" value="1"/>
</dbReference>
<evidence type="ECO:0000313" key="21">
    <source>
        <dbReference type="Proteomes" id="UP000317835"/>
    </source>
</evidence>
<dbReference type="InterPro" id="IPR036397">
    <property type="entry name" value="RNaseH_sf"/>
</dbReference>
<dbReference type="FunFam" id="1.10.150.20:FF:000002">
    <property type="entry name" value="DNA polymerase I"/>
    <property type="match status" value="1"/>
</dbReference>